<name>A0A1X7FAZ2_9PROT</name>
<dbReference type="Pfam" id="PF01458">
    <property type="entry name" value="SUFBD_core"/>
    <property type="match status" value="1"/>
</dbReference>
<dbReference type="EMBL" id="FXAK01000005">
    <property type="protein sequence ID" value="SMF49439.1"/>
    <property type="molecule type" value="Genomic_DNA"/>
</dbReference>
<accession>A0A1X7FAZ2</accession>
<feature type="domain" description="SUF system FeS cluster assembly SufBD N-terminal" evidence="3">
    <location>
        <begin position="44"/>
        <end position="187"/>
    </location>
</feature>
<feature type="domain" description="SUF system FeS cluster assembly SufBD core" evidence="2">
    <location>
        <begin position="199"/>
        <end position="426"/>
    </location>
</feature>
<dbReference type="PANTHER" id="PTHR43575:SF1">
    <property type="entry name" value="PROTEIN ABCI7, CHLOROPLASTIC"/>
    <property type="match status" value="1"/>
</dbReference>
<dbReference type="InterPro" id="IPR037284">
    <property type="entry name" value="SUF_FeS_clus_asmbl_SufBD_sf"/>
</dbReference>
<protein>
    <submittedName>
        <fullName evidence="4">Fe-S cluster assembly protein SufD</fullName>
    </submittedName>
</protein>
<dbReference type="InterPro" id="IPR000825">
    <property type="entry name" value="SUF_FeS_clus_asmbl_SufBD_core"/>
</dbReference>
<comment type="similarity">
    <text evidence="1">Belongs to the iron-sulfur cluster assembly SufBD family.</text>
</comment>
<dbReference type="SUPFAM" id="SSF101960">
    <property type="entry name" value="Stabilizer of iron transporter SufD"/>
    <property type="match status" value="1"/>
</dbReference>
<gene>
    <name evidence="4" type="ORF">SAMN02982917_2462</name>
</gene>
<dbReference type="Proteomes" id="UP000192936">
    <property type="component" value="Unassembled WGS sequence"/>
</dbReference>
<dbReference type="PANTHER" id="PTHR43575">
    <property type="entry name" value="PROTEIN ABCI7, CHLOROPLASTIC"/>
    <property type="match status" value="1"/>
</dbReference>
<evidence type="ECO:0000313" key="5">
    <source>
        <dbReference type="Proteomes" id="UP000192936"/>
    </source>
</evidence>
<dbReference type="STRING" id="286727.SAMN02982917_2462"/>
<evidence type="ECO:0000259" key="2">
    <source>
        <dbReference type="Pfam" id="PF01458"/>
    </source>
</evidence>
<evidence type="ECO:0000256" key="1">
    <source>
        <dbReference type="ARBA" id="ARBA00043967"/>
    </source>
</evidence>
<evidence type="ECO:0000259" key="3">
    <source>
        <dbReference type="Pfam" id="PF19295"/>
    </source>
</evidence>
<proteinExistence type="inferred from homology"/>
<dbReference type="AlphaFoldDB" id="A0A1X7FAZ2"/>
<dbReference type="InterPro" id="IPR045595">
    <property type="entry name" value="SufBD_N"/>
</dbReference>
<reference evidence="4 5" key="1">
    <citation type="submission" date="2017-04" db="EMBL/GenBank/DDBJ databases">
        <authorList>
            <person name="Afonso C.L."/>
            <person name="Miller P.J."/>
            <person name="Scott M.A."/>
            <person name="Spackman E."/>
            <person name="Goraichik I."/>
            <person name="Dimitrov K.M."/>
            <person name="Suarez D.L."/>
            <person name="Swayne D.E."/>
        </authorList>
    </citation>
    <scope>NUCLEOTIDE SEQUENCE [LARGE SCALE GENOMIC DNA]</scope>
    <source>
        <strain evidence="4 5">A2P</strain>
    </source>
</reference>
<sequence>MSANNSPLHPMTYSTRGADPATAPAFLAPLDQMGSGLPGSGLSWLTELRAAGRERFAAVGLPTIKNESWRYTNLRDLAKLTFQPAAPAAAAIDLLPTVRTEGQDGPRMVFVDGRFRADLSSVDGLPPRVDLLSLDAALSTHSGLLADHLGRLAAADDRPLVALNSAYLVDGAVLHVPANVQVDRPIELVFVSVGSELQATTCHPRMLLIAEAGSKAVVVEHHVGRGAGTTLSNHVTEVFVGEGATLHHYKSQREGAGAIHLSHIAATVATGGCYDNFILTTGAKLSRNEVVSRLDGTEARTHVSGGYLVRGTQHADTTTLIVHAQPNGTSREVYKGVIDDTARAVFQGKITVCPDAQKTDGYQLNRALLLSDGAEIDSKPELEIHADDVKCSHGCTAGELDDDALFYLRARGIDRDTAQGLLIGAFLSESLEEIAEESIRDAFQGIIAGWLEEQK</sequence>
<dbReference type="GO" id="GO:0016226">
    <property type="term" value="P:iron-sulfur cluster assembly"/>
    <property type="evidence" value="ECO:0007669"/>
    <property type="project" value="InterPro"/>
</dbReference>
<dbReference type="NCBIfam" id="TIGR01981">
    <property type="entry name" value="sufD"/>
    <property type="match status" value="1"/>
</dbReference>
<dbReference type="InterPro" id="IPR011542">
    <property type="entry name" value="SUF_FeS_clus_asmbl_SufD"/>
</dbReference>
<organism evidence="4 5">
    <name type="scientific">Azospirillum oryzae</name>
    <dbReference type="NCBI Taxonomy" id="286727"/>
    <lineage>
        <taxon>Bacteria</taxon>
        <taxon>Pseudomonadati</taxon>
        <taxon>Pseudomonadota</taxon>
        <taxon>Alphaproteobacteria</taxon>
        <taxon>Rhodospirillales</taxon>
        <taxon>Azospirillaceae</taxon>
        <taxon>Azospirillum</taxon>
    </lineage>
</organism>
<dbReference type="InterPro" id="IPR055346">
    <property type="entry name" value="Fe-S_cluster_assembly_SufBD"/>
</dbReference>
<dbReference type="Pfam" id="PF19295">
    <property type="entry name" value="SufBD_N"/>
    <property type="match status" value="1"/>
</dbReference>
<dbReference type="RefSeq" id="WP_244560633.1">
    <property type="nucleotide sequence ID" value="NZ_FXAK01000005.1"/>
</dbReference>
<evidence type="ECO:0000313" key="4">
    <source>
        <dbReference type="EMBL" id="SMF49439.1"/>
    </source>
</evidence>